<evidence type="ECO:0000259" key="6">
    <source>
        <dbReference type="Pfam" id="PF21982"/>
    </source>
</evidence>
<dbReference type="Gene3D" id="1.10.10.10">
    <property type="entry name" value="Winged helix-like DNA-binding domain superfamily/Winged helix DNA-binding domain"/>
    <property type="match status" value="1"/>
</dbReference>
<dbReference type="GO" id="GO:0006282">
    <property type="term" value="P:regulation of DNA repair"/>
    <property type="evidence" value="ECO:0007669"/>
    <property type="project" value="UniProtKB-UniRule"/>
</dbReference>
<accession>A0A928Q522</accession>
<dbReference type="InterPro" id="IPR053926">
    <property type="entry name" value="RecX_HTH_1st"/>
</dbReference>
<name>A0A928Q522_9FIRM</name>
<dbReference type="InterPro" id="IPR003783">
    <property type="entry name" value="Regulatory_RecX"/>
</dbReference>
<dbReference type="AlphaFoldDB" id="A0A928Q522"/>
<dbReference type="Pfam" id="PF21982">
    <property type="entry name" value="RecX_HTH1"/>
    <property type="match status" value="1"/>
</dbReference>
<comment type="subcellular location">
    <subcellularLocation>
        <location evidence="1 5">Cytoplasm</location>
    </subcellularLocation>
</comment>
<evidence type="ECO:0000313" key="7">
    <source>
        <dbReference type="EMBL" id="MBE6833505.1"/>
    </source>
</evidence>
<evidence type="ECO:0000256" key="1">
    <source>
        <dbReference type="ARBA" id="ARBA00004496"/>
    </source>
</evidence>
<evidence type="ECO:0000256" key="3">
    <source>
        <dbReference type="ARBA" id="ARBA00018111"/>
    </source>
</evidence>
<dbReference type="EMBL" id="SVNY01000003">
    <property type="protein sequence ID" value="MBE6833505.1"/>
    <property type="molecule type" value="Genomic_DNA"/>
</dbReference>
<organism evidence="7 8">
    <name type="scientific">Faecalispora sporosphaeroides</name>
    <dbReference type="NCBI Taxonomy" id="1549"/>
    <lineage>
        <taxon>Bacteria</taxon>
        <taxon>Bacillati</taxon>
        <taxon>Bacillota</taxon>
        <taxon>Clostridia</taxon>
        <taxon>Eubacteriales</taxon>
        <taxon>Oscillospiraceae</taxon>
        <taxon>Faecalispora</taxon>
    </lineage>
</organism>
<comment type="function">
    <text evidence="5">Modulates RecA activity.</text>
</comment>
<feature type="domain" description="RecX first three-helical" evidence="6">
    <location>
        <begin position="59"/>
        <end position="96"/>
    </location>
</feature>
<dbReference type="InterPro" id="IPR036388">
    <property type="entry name" value="WH-like_DNA-bd_sf"/>
</dbReference>
<dbReference type="HAMAP" id="MF_01114">
    <property type="entry name" value="RecX"/>
    <property type="match status" value="1"/>
</dbReference>
<protein>
    <recommendedName>
        <fullName evidence="3 5">Regulatory protein RecX</fullName>
    </recommendedName>
</protein>
<dbReference type="PANTHER" id="PTHR33602">
    <property type="entry name" value="REGULATORY PROTEIN RECX FAMILY PROTEIN"/>
    <property type="match status" value="1"/>
</dbReference>
<keyword evidence="4 5" id="KW-0963">Cytoplasm</keyword>
<sequence length="211" mass="24109">MLITAIRPHRKGLSLLVLDGEPAMELDSGVLYREGVRVGAALSDEELYRLCQQSNEVRAREKALYLLEHRAHFKRELEEKLRRDFPPEAAKSAADRMEELGLLDDAACGRQLAGELLGRKGFSSSRARLELCRKGVDPALAEEIVGELAPPPEEKIRQLLQKKYPLAARDEKQRRRAVNALQRMGYRLPEIRQALRCLDETIELDEEQIWQ</sequence>
<comment type="caution">
    <text evidence="7">The sequence shown here is derived from an EMBL/GenBank/DDBJ whole genome shotgun (WGS) entry which is preliminary data.</text>
</comment>
<evidence type="ECO:0000256" key="5">
    <source>
        <dbReference type="HAMAP-Rule" id="MF_01114"/>
    </source>
</evidence>
<proteinExistence type="inferred from homology"/>
<gene>
    <name evidence="5" type="primary">recX</name>
    <name evidence="7" type="ORF">E7512_07985</name>
</gene>
<evidence type="ECO:0000256" key="2">
    <source>
        <dbReference type="ARBA" id="ARBA00009695"/>
    </source>
</evidence>
<dbReference type="PANTHER" id="PTHR33602:SF1">
    <property type="entry name" value="REGULATORY PROTEIN RECX FAMILY PROTEIN"/>
    <property type="match status" value="1"/>
</dbReference>
<dbReference type="GO" id="GO:0005737">
    <property type="term" value="C:cytoplasm"/>
    <property type="evidence" value="ECO:0007669"/>
    <property type="project" value="UniProtKB-SubCell"/>
</dbReference>
<dbReference type="Proteomes" id="UP000754750">
    <property type="component" value="Unassembled WGS sequence"/>
</dbReference>
<dbReference type="RefSeq" id="WP_020072540.1">
    <property type="nucleotide sequence ID" value="NZ_JBKWRC010000002.1"/>
</dbReference>
<evidence type="ECO:0000256" key="4">
    <source>
        <dbReference type="ARBA" id="ARBA00022490"/>
    </source>
</evidence>
<evidence type="ECO:0000313" key="8">
    <source>
        <dbReference type="Proteomes" id="UP000754750"/>
    </source>
</evidence>
<reference evidence="7" key="1">
    <citation type="submission" date="2019-04" db="EMBL/GenBank/DDBJ databases">
        <title>Evolution of Biomass-Degrading Anaerobic Consortia Revealed by Metagenomics.</title>
        <authorList>
            <person name="Peng X."/>
        </authorList>
    </citation>
    <scope>NUCLEOTIDE SEQUENCE</scope>
    <source>
        <strain evidence="7">SIG551</strain>
    </source>
</reference>
<comment type="similarity">
    <text evidence="2 5">Belongs to the RecX family.</text>
</comment>